<protein>
    <recommendedName>
        <fullName evidence="1">Heat shock protein HspQ</fullName>
    </recommendedName>
</protein>
<evidence type="ECO:0000313" key="3">
    <source>
        <dbReference type="EMBL" id="MBK1631805.1"/>
    </source>
</evidence>
<organism evidence="3 4">
    <name type="scientific">Thiohalocapsa halophila</name>
    <dbReference type="NCBI Taxonomy" id="69359"/>
    <lineage>
        <taxon>Bacteria</taxon>
        <taxon>Pseudomonadati</taxon>
        <taxon>Pseudomonadota</taxon>
        <taxon>Gammaproteobacteria</taxon>
        <taxon>Chromatiales</taxon>
        <taxon>Chromatiaceae</taxon>
        <taxon>Thiohalocapsa</taxon>
    </lineage>
</organism>
<proteinExistence type="predicted"/>
<keyword evidence="4" id="KW-1185">Reference proteome</keyword>
<dbReference type="Proteomes" id="UP000748752">
    <property type="component" value="Unassembled WGS sequence"/>
</dbReference>
<dbReference type="EMBL" id="NRRV01000032">
    <property type="protein sequence ID" value="MBK1631805.1"/>
    <property type="molecule type" value="Genomic_DNA"/>
</dbReference>
<evidence type="ECO:0000313" key="4">
    <source>
        <dbReference type="Proteomes" id="UP000748752"/>
    </source>
</evidence>
<dbReference type="PANTHER" id="PTHR48439:SF1">
    <property type="entry name" value="HEMIMETHYLATED DNA-BINDING DOMAIN-CONTAINING PROTEIN"/>
    <property type="match status" value="1"/>
</dbReference>
<gene>
    <name evidence="3" type="ORF">CKO31_13885</name>
</gene>
<dbReference type="InterPro" id="IPR036623">
    <property type="entry name" value="Hemimethylated_DNA-bd_sf"/>
</dbReference>
<reference evidence="3 4" key="1">
    <citation type="journal article" date="2020" name="Microorganisms">
        <title>Osmotic Adaptation and Compatible Solute Biosynthesis of Phototrophic Bacteria as Revealed from Genome Analyses.</title>
        <authorList>
            <person name="Imhoff J.F."/>
            <person name="Rahn T."/>
            <person name="Kunzel S."/>
            <person name="Keller A."/>
            <person name="Neulinger S.C."/>
        </authorList>
    </citation>
    <scope>NUCLEOTIDE SEQUENCE [LARGE SCALE GENOMIC DNA]</scope>
    <source>
        <strain evidence="3 4">DSM 6210</strain>
    </source>
</reference>
<accession>A0ABS1CIP9</accession>
<dbReference type="InterPro" id="IPR011722">
    <property type="entry name" value="Hemimethylated_DNA-bd_dom"/>
</dbReference>
<dbReference type="Gene3D" id="2.30.30.390">
    <property type="entry name" value="Hemimethylated DNA-binding domain"/>
    <property type="match status" value="1"/>
</dbReference>
<evidence type="ECO:0000259" key="2">
    <source>
        <dbReference type="SMART" id="SM00992"/>
    </source>
</evidence>
<evidence type="ECO:0000256" key="1">
    <source>
        <dbReference type="NCBIfam" id="TIGR02097"/>
    </source>
</evidence>
<dbReference type="SUPFAM" id="SSF141255">
    <property type="entry name" value="YccV-like"/>
    <property type="match status" value="1"/>
</dbReference>
<feature type="domain" description="Hemimethylated DNA-binding" evidence="2">
    <location>
        <begin position="5"/>
        <end position="101"/>
    </location>
</feature>
<dbReference type="InterPro" id="IPR053189">
    <property type="entry name" value="Clp_protease_adapter_ClpF"/>
</dbReference>
<keyword evidence="3" id="KW-0238">DNA-binding</keyword>
<name>A0ABS1CIP9_9GAMM</name>
<dbReference type="PANTHER" id="PTHR48439">
    <property type="entry name" value="HEMIMETHYLATED DNA-BINDING DOMAIN-CONTAINING PROTEIN"/>
    <property type="match status" value="1"/>
</dbReference>
<dbReference type="SMART" id="SM00992">
    <property type="entry name" value="YccV-like"/>
    <property type="match status" value="1"/>
</dbReference>
<sequence length="105" mass="12053">MTTTAARFHIGQLVHHRLFDYRGVIVDVDPAFSGSDDWYDQVAKSRPPKDQPWYRVLVDGAEHETYVAERNLEDDTSGQPIRHPMLGELFGDLEGGRYQPRALRN</sequence>
<dbReference type="GO" id="GO:0003677">
    <property type="term" value="F:DNA binding"/>
    <property type="evidence" value="ECO:0007669"/>
    <property type="project" value="UniProtKB-KW"/>
</dbReference>
<dbReference type="Pfam" id="PF08755">
    <property type="entry name" value="YccV-like"/>
    <property type="match status" value="1"/>
</dbReference>
<dbReference type="NCBIfam" id="TIGR02097">
    <property type="entry name" value="yccV"/>
    <property type="match status" value="1"/>
</dbReference>
<comment type="caution">
    <text evidence="3">The sequence shown here is derived from an EMBL/GenBank/DDBJ whole genome shotgun (WGS) entry which is preliminary data.</text>
</comment>
<dbReference type="RefSeq" id="WP_200238600.1">
    <property type="nucleotide sequence ID" value="NZ_NRRV01000032.1"/>
</dbReference>